<accession>A0A0A8ZD87</accession>
<keyword evidence="1" id="KW-0812">Transmembrane</keyword>
<feature type="transmembrane region" description="Helical" evidence="1">
    <location>
        <begin position="12"/>
        <end position="30"/>
    </location>
</feature>
<protein>
    <submittedName>
        <fullName evidence="2">Uncharacterized protein</fullName>
    </submittedName>
</protein>
<evidence type="ECO:0000256" key="1">
    <source>
        <dbReference type="SAM" id="Phobius"/>
    </source>
</evidence>
<keyword evidence="1" id="KW-0472">Membrane</keyword>
<organism evidence="2">
    <name type="scientific">Arundo donax</name>
    <name type="common">Giant reed</name>
    <name type="synonym">Donax arundinaceus</name>
    <dbReference type="NCBI Taxonomy" id="35708"/>
    <lineage>
        <taxon>Eukaryota</taxon>
        <taxon>Viridiplantae</taxon>
        <taxon>Streptophyta</taxon>
        <taxon>Embryophyta</taxon>
        <taxon>Tracheophyta</taxon>
        <taxon>Spermatophyta</taxon>
        <taxon>Magnoliopsida</taxon>
        <taxon>Liliopsida</taxon>
        <taxon>Poales</taxon>
        <taxon>Poaceae</taxon>
        <taxon>PACMAD clade</taxon>
        <taxon>Arundinoideae</taxon>
        <taxon>Arundineae</taxon>
        <taxon>Arundo</taxon>
    </lineage>
</organism>
<reference evidence="2" key="2">
    <citation type="journal article" date="2015" name="Data Brief">
        <title>Shoot transcriptome of the giant reed, Arundo donax.</title>
        <authorList>
            <person name="Barrero R.A."/>
            <person name="Guerrero F.D."/>
            <person name="Moolhuijzen P."/>
            <person name="Goolsby J.A."/>
            <person name="Tidwell J."/>
            <person name="Bellgard S.E."/>
            <person name="Bellgard M.I."/>
        </authorList>
    </citation>
    <scope>NUCLEOTIDE SEQUENCE</scope>
    <source>
        <tissue evidence="2">Shoot tissue taken approximately 20 cm above the soil surface</tissue>
    </source>
</reference>
<keyword evidence="1" id="KW-1133">Transmembrane helix</keyword>
<name>A0A0A8ZD87_ARUDO</name>
<dbReference type="EMBL" id="GBRH01263205">
    <property type="protein sequence ID" value="JAD34690.1"/>
    <property type="molecule type" value="Transcribed_RNA"/>
</dbReference>
<proteinExistence type="predicted"/>
<evidence type="ECO:0000313" key="2">
    <source>
        <dbReference type="EMBL" id="JAD34690.1"/>
    </source>
</evidence>
<sequence length="52" mass="6267">MHLYLYLSPPPPLLIFCVYTIFYPFLIPVPRARITTILKRREYKNNFCFAKS</sequence>
<dbReference type="AlphaFoldDB" id="A0A0A8ZD87"/>
<reference evidence="2" key="1">
    <citation type="submission" date="2014-09" db="EMBL/GenBank/DDBJ databases">
        <authorList>
            <person name="Magalhaes I.L.F."/>
            <person name="Oliveira U."/>
            <person name="Santos F.R."/>
            <person name="Vidigal T.H.D.A."/>
            <person name="Brescovit A.D."/>
            <person name="Santos A.J."/>
        </authorList>
    </citation>
    <scope>NUCLEOTIDE SEQUENCE</scope>
    <source>
        <tissue evidence="2">Shoot tissue taken approximately 20 cm above the soil surface</tissue>
    </source>
</reference>